<feature type="region of interest" description="Disordered" evidence="1">
    <location>
        <begin position="139"/>
        <end position="158"/>
    </location>
</feature>
<dbReference type="Proteomes" id="UP001153269">
    <property type="component" value="Unassembled WGS sequence"/>
</dbReference>
<gene>
    <name evidence="2" type="ORF">PLEPLA_LOCUS37272</name>
</gene>
<evidence type="ECO:0000313" key="3">
    <source>
        <dbReference type="Proteomes" id="UP001153269"/>
    </source>
</evidence>
<reference evidence="2" key="1">
    <citation type="submission" date="2020-03" db="EMBL/GenBank/DDBJ databases">
        <authorList>
            <person name="Weist P."/>
        </authorList>
    </citation>
    <scope>NUCLEOTIDE SEQUENCE</scope>
</reference>
<feature type="compositionally biased region" description="Polar residues" evidence="1">
    <location>
        <begin position="145"/>
        <end position="158"/>
    </location>
</feature>
<keyword evidence="3" id="KW-1185">Reference proteome</keyword>
<organism evidence="2 3">
    <name type="scientific">Pleuronectes platessa</name>
    <name type="common">European plaice</name>
    <dbReference type="NCBI Taxonomy" id="8262"/>
    <lineage>
        <taxon>Eukaryota</taxon>
        <taxon>Metazoa</taxon>
        <taxon>Chordata</taxon>
        <taxon>Craniata</taxon>
        <taxon>Vertebrata</taxon>
        <taxon>Euteleostomi</taxon>
        <taxon>Actinopterygii</taxon>
        <taxon>Neopterygii</taxon>
        <taxon>Teleostei</taxon>
        <taxon>Neoteleostei</taxon>
        <taxon>Acanthomorphata</taxon>
        <taxon>Carangaria</taxon>
        <taxon>Pleuronectiformes</taxon>
        <taxon>Pleuronectoidei</taxon>
        <taxon>Pleuronectidae</taxon>
        <taxon>Pleuronectes</taxon>
    </lineage>
</organism>
<dbReference type="AlphaFoldDB" id="A0A9N7VBL4"/>
<evidence type="ECO:0000313" key="2">
    <source>
        <dbReference type="EMBL" id="CAB1449587.1"/>
    </source>
</evidence>
<name>A0A9N7VBL4_PLEPL</name>
<protein>
    <submittedName>
        <fullName evidence="2">Uncharacterized protein</fullName>
    </submittedName>
</protein>
<comment type="caution">
    <text evidence="2">The sequence shown here is derived from an EMBL/GenBank/DDBJ whole genome shotgun (WGS) entry which is preliminary data.</text>
</comment>
<evidence type="ECO:0000256" key="1">
    <source>
        <dbReference type="SAM" id="MobiDB-lite"/>
    </source>
</evidence>
<accession>A0A9N7VBL4</accession>
<dbReference type="EMBL" id="CADEAL010004021">
    <property type="protein sequence ID" value="CAB1449587.1"/>
    <property type="molecule type" value="Genomic_DNA"/>
</dbReference>
<sequence length="201" mass="21960">MSLKDEQGGGSVGLSCLTAVGVYLPFTSYYTTDSHHWVVLSATQPPKLSCALKNVKSKVPGQICQPSRQERAVKRDRGEKGEEASGCLCMSGNGFQTGNSVCLPLFTCTIRLRHAWSRTHEQPLEDKLWQLSFSGQGHSQRELTAGNSPAESGTYTGSGSSQIQLNILLSGHLLPKNSPLRSNHNYRKERFEVVVVAAGRR</sequence>
<proteinExistence type="predicted"/>